<organism evidence="1 2">
    <name type="scientific">Xylanibacillus composti</name>
    <dbReference type="NCBI Taxonomy" id="1572762"/>
    <lineage>
        <taxon>Bacteria</taxon>
        <taxon>Bacillati</taxon>
        <taxon>Bacillota</taxon>
        <taxon>Bacilli</taxon>
        <taxon>Bacillales</taxon>
        <taxon>Paenibacillaceae</taxon>
        <taxon>Xylanibacillus</taxon>
    </lineage>
</organism>
<dbReference type="Proteomes" id="UP000677918">
    <property type="component" value="Unassembled WGS sequence"/>
</dbReference>
<protein>
    <recommendedName>
        <fullName evidence="3">S-adenosylmethionine decarboxylase</fullName>
    </recommendedName>
</protein>
<evidence type="ECO:0000313" key="2">
    <source>
        <dbReference type="Proteomes" id="UP000677918"/>
    </source>
</evidence>
<dbReference type="RefSeq" id="WP_213412966.1">
    <property type="nucleotide sequence ID" value="NZ_BOVK01000041.1"/>
</dbReference>
<proteinExistence type="predicted"/>
<dbReference type="AlphaFoldDB" id="A0A8J4H3B1"/>
<sequence>MARQKAKALFYVLLFILIGWPIVQMYQVYVAKPEQENATVLLHQVSMFQLQLLQSVTTEAAGAGSTGSLNSLQQAAYTMQFVHQRLELAAGKGKVAGLEALADFQQYLLSLQITGNRALRPEETQVLERMNKFVGSLQPIYGRLITDEGKVSKPANEELAQADEAMRQFLQEVLLE</sequence>
<gene>
    <name evidence="1" type="ORF">XYCOK13_30260</name>
</gene>
<reference evidence="1" key="1">
    <citation type="submission" date="2021-04" db="EMBL/GenBank/DDBJ databases">
        <title>Draft genome sequence of Xylanibacillus composti strain K13.</title>
        <authorList>
            <person name="Uke A."/>
            <person name="Chhe C."/>
            <person name="Baramee S."/>
            <person name="Kosugi A."/>
        </authorList>
    </citation>
    <scope>NUCLEOTIDE SEQUENCE</scope>
    <source>
        <strain evidence="1">K13</strain>
    </source>
</reference>
<comment type="caution">
    <text evidence="1">The sequence shown here is derived from an EMBL/GenBank/DDBJ whole genome shotgun (WGS) entry which is preliminary data.</text>
</comment>
<dbReference type="EMBL" id="BOVK01000041">
    <property type="protein sequence ID" value="GIQ70202.1"/>
    <property type="molecule type" value="Genomic_DNA"/>
</dbReference>
<keyword evidence="2" id="KW-1185">Reference proteome</keyword>
<evidence type="ECO:0000313" key="1">
    <source>
        <dbReference type="EMBL" id="GIQ70202.1"/>
    </source>
</evidence>
<evidence type="ECO:0008006" key="3">
    <source>
        <dbReference type="Google" id="ProtNLM"/>
    </source>
</evidence>
<accession>A0A8J4H3B1</accession>
<name>A0A8J4H3B1_9BACL</name>